<dbReference type="GO" id="GO:0016936">
    <property type="term" value="F:galactoside binding"/>
    <property type="evidence" value="ECO:0007669"/>
    <property type="project" value="TreeGrafter"/>
</dbReference>
<reference evidence="5" key="2">
    <citation type="submission" date="2019-02" db="EMBL/GenBank/DDBJ databases">
        <title>Opniocepnalus argus Var Kimnra genome.</title>
        <authorList>
            <person name="Zhou C."/>
            <person name="Xiao S."/>
        </authorList>
    </citation>
    <scope>NUCLEOTIDE SEQUENCE [LARGE SCALE GENOMIC DNA]</scope>
</reference>
<dbReference type="InterPro" id="IPR044156">
    <property type="entry name" value="Galectin-like"/>
</dbReference>
<evidence type="ECO:0000256" key="1">
    <source>
        <dbReference type="ARBA" id="ARBA00022734"/>
    </source>
</evidence>
<dbReference type="InterPro" id="IPR001079">
    <property type="entry name" value="Galectin_CRD"/>
</dbReference>
<dbReference type="CDD" id="cd00070">
    <property type="entry name" value="GLECT"/>
    <property type="match status" value="1"/>
</dbReference>
<dbReference type="SMART" id="SM00908">
    <property type="entry name" value="Gal-bind_lectin"/>
    <property type="match status" value="1"/>
</dbReference>
<accession>A0A6G1PWR9</accession>
<dbReference type="GO" id="GO:0030246">
    <property type="term" value="F:carbohydrate binding"/>
    <property type="evidence" value="ECO:0007669"/>
    <property type="project" value="UniProtKB-UniRule"/>
</dbReference>
<dbReference type="GO" id="GO:0043236">
    <property type="term" value="F:laminin binding"/>
    <property type="evidence" value="ECO:0007669"/>
    <property type="project" value="TreeGrafter"/>
</dbReference>
<feature type="domain" description="Galectin" evidence="3">
    <location>
        <begin position="3"/>
        <end position="133"/>
    </location>
</feature>
<sequence length="133" mass="15018">MTTLLIENTSFNTGQNLTLVGVPKSNAAQFEVNIGPNKKDIALQINPRFKFQDDENIVVCNSYQGGDWGSEHLEKSFPFGRGEEFMIIIEFRSEFVVTLPDASKIRFPNRIGAEQYSVITVNGDVRITKFKIE</sequence>
<dbReference type="PANTHER" id="PTHR11346:SF112">
    <property type="entry name" value="GALECTIN"/>
    <property type="match status" value="1"/>
</dbReference>
<keyword evidence="1 2" id="KW-0430">Lectin</keyword>
<dbReference type="InterPro" id="IPR013320">
    <property type="entry name" value="ConA-like_dom_sf"/>
</dbReference>
<evidence type="ECO:0000313" key="4">
    <source>
        <dbReference type="EMBL" id="KAF3694416.1"/>
    </source>
</evidence>
<organism evidence="4 5">
    <name type="scientific">Channa argus</name>
    <name type="common">Northern snakehead</name>
    <name type="synonym">Ophicephalus argus</name>
    <dbReference type="NCBI Taxonomy" id="215402"/>
    <lineage>
        <taxon>Eukaryota</taxon>
        <taxon>Metazoa</taxon>
        <taxon>Chordata</taxon>
        <taxon>Craniata</taxon>
        <taxon>Vertebrata</taxon>
        <taxon>Euteleostomi</taxon>
        <taxon>Actinopterygii</taxon>
        <taxon>Neopterygii</taxon>
        <taxon>Teleostei</taxon>
        <taxon>Neoteleostei</taxon>
        <taxon>Acanthomorphata</taxon>
        <taxon>Anabantaria</taxon>
        <taxon>Anabantiformes</taxon>
        <taxon>Channoidei</taxon>
        <taxon>Channidae</taxon>
        <taxon>Channa</taxon>
    </lineage>
</organism>
<dbReference type="PROSITE" id="PS51304">
    <property type="entry name" value="GALECTIN"/>
    <property type="match status" value="1"/>
</dbReference>
<proteinExistence type="predicted"/>
<dbReference type="Proteomes" id="UP000503349">
    <property type="component" value="Chromosome 10"/>
</dbReference>
<protein>
    <recommendedName>
        <fullName evidence="2">Galectin</fullName>
    </recommendedName>
</protein>
<name>A0A6G1PWR9_CHAAH</name>
<dbReference type="SMART" id="SM00276">
    <property type="entry name" value="GLECT"/>
    <property type="match status" value="1"/>
</dbReference>
<dbReference type="Gene3D" id="2.60.120.200">
    <property type="match status" value="1"/>
</dbReference>
<dbReference type="AlphaFoldDB" id="A0A6G1PWR9"/>
<dbReference type="GO" id="GO:0005615">
    <property type="term" value="C:extracellular space"/>
    <property type="evidence" value="ECO:0007669"/>
    <property type="project" value="TreeGrafter"/>
</dbReference>
<evidence type="ECO:0000256" key="2">
    <source>
        <dbReference type="RuleBase" id="RU102079"/>
    </source>
</evidence>
<reference evidence="4 5" key="1">
    <citation type="submission" date="2019-02" db="EMBL/GenBank/DDBJ databases">
        <title>Opniocepnalus argus genome.</title>
        <authorList>
            <person name="Zhou C."/>
            <person name="Xiao S."/>
        </authorList>
    </citation>
    <scope>NUCLEOTIDE SEQUENCE [LARGE SCALE GENOMIC DNA]</scope>
    <source>
        <strain evidence="4">OARG1902GOOAL</strain>
        <tissue evidence="4">Muscle</tissue>
    </source>
</reference>
<gene>
    <name evidence="4" type="ORF">EXN66_Car010092</name>
</gene>
<keyword evidence="5" id="KW-1185">Reference proteome</keyword>
<dbReference type="SUPFAM" id="SSF49899">
    <property type="entry name" value="Concanavalin A-like lectins/glucanases"/>
    <property type="match status" value="1"/>
</dbReference>
<dbReference type="PANTHER" id="PTHR11346">
    <property type="entry name" value="GALECTIN"/>
    <property type="match status" value="1"/>
</dbReference>
<dbReference type="EMBL" id="CM015721">
    <property type="protein sequence ID" value="KAF3694416.1"/>
    <property type="molecule type" value="Genomic_DNA"/>
</dbReference>
<evidence type="ECO:0000259" key="3">
    <source>
        <dbReference type="PROSITE" id="PS51304"/>
    </source>
</evidence>
<evidence type="ECO:0000313" key="5">
    <source>
        <dbReference type="Proteomes" id="UP000503349"/>
    </source>
</evidence>
<dbReference type="Pfam" id="PF00337">
    <property type="entry name" value="Gal-bind_lectin"/>
    <property type="match status" value="1"/>
</dbReference>
<dbReference type="FunFam" id="2.60.120.200:FF:000021">
    <property type="entry name" value="Galectin"/>
    <property type="match status" value="1"/>
</dbReference>